<organism evidence="2 3">
    <name type="scientific">Aciduricibacillus chroicocephali</name>
    <dbReference type="NCBI Taxonomy" id="3054939"/>
    <lineage>
        <taxon>Bacteria</taxon>
        <taxon>Bacillati</taxon>
        <taxon>Bacillota</taxon>
        <taxon>Bacilli</taxon>
        <taxon>Bacillales</taxon>
        <taxon>Bacillaceae</taxon>
        <taxon>Aciduricibacillus</taxon>
    </lineage>
</organism>
<dbReference type="Pfam" id="PF03413">
    <property type="entry name" value="PepSY"/>
    <property type="match status" value="1"/>
</dbReference>
<reference evidence="2" key="1">
    <citation type="submission" date="2023-06" db="EMBL/GenBank/DDBJ databases">
        <title>A Treasure from Seagulls: Isolation and Description of Aciduricobacillus qingdaonensis gen. nov., sp. nov., a Rare Obligately Uric Acid-utilizing Member in the Family Bacillaceae.</title>
        <authorList>
            <person name="Liu W."/>
            <person name="Wang B."/>
        </authorList>
    </citation>
    <scope>NUCLEOTIDE SEQUENCE</scope>
    <source>
        <strain evidence="2">44XB</strain>
    </source>
</reference>
<gene>
    <name evidence="2" type="ORF">QR721_13115</name>
</gene>
<dbReference type="EMBL" id="CP129113">
    <property type="protein sequence ID" value="WLV24564.1"/>
    <property type="molecule type" value="Genomic_DNA"/>
</dbReference>
<keyword evidence="3" id="KW-1185">Reference proteome</keyword>
<evidence type="ECO:0000313" key="2">
    <source>
        <dbReference type="EMBL" id="WLV24564.1"/>
    </source>
</evidence>
<dbReference type="Gene3D" id="3.10.450.40">
    <property type="match status" value="1"/>
</dbReference>
<dbReference type="InterPro" id="IPR025711">
    <property type="entry name" value="PepSY"/>
</dbReference>
<protein>
    <submittedName>
        <fullName evidence="2">PepSY domain-containing protein</fullName>
    </submittedName>
</protein>
<name>A0ABY9KUI3_9BACI</name>
<accession>A0ABY9KUI3</accession>
<evidence type="ECO:0000259" key="1">
    <source>
        <dbReference type="Pfam" id="PF03413"/>
    </source>
</evidence>
<proteinExistence type="predicted"/>
<dbReference type="Proteomes" id="UP001180087">
    <property type="component" value="Chromosome"/>
</dbReference>
<sequence length="103" mass="12113">MYNYYDDLAFQGWDERHYEEYLGFPEYQEFGGGDYPFQYYRAISMQEAMNIALSRVPGQVVKIELEQEHGKTIYEVEVLTAQGVKYELDIDSNTGQILKFESD</sequence>
<dbReference type="RefSeq" id="WP_348027721.1">
    <property type="nucleotide sequence ID" value="NZ_CP129113.1"/>
</dbReference>
<evidence type="ECO:0000313" key="3">
    <source>
        <dbReference type="Proteomes" id="UP001180087"/>
    </source>
</evidence>
<feature type="domain" description="PepSY" evidence="1">
    <location>
        <begin position="42"/>
        <end position="100"/>
    </location>
</feature>